<reference evidence="1 2" key="1">
    <citation type="journal article" date="2016" name="Nat. Commun.">
        <title>Thousands of microbial genomes shed light on interconnected biogeochemical processes in an aquifer system.</title>
        <authorList>
            <person name="Anantharaman K."/>
            <person name="Brown C.T."/>
            <person name="Hug L.A."/>
            <person name="Sharon I."/>
            <person name="Castelle C.J."/>
            <person name="Probst A.J."/>
            <person name="Thomas B.C."/>
            <person name="Singh A."/>
            <person name="Wilkins M.J."/>
            <person name="Karaoz U."/>
            <person name="Brodie E.L."/>
            <person name="Williams K.H."/>
            <person name="Hubbard S.S."/>
            <person name="Banfield J.F."/>
        </authorList>
    </citation>
    <scope>NUCLEOTIDE SEQUENCE [LARGE SCALE GENOMIC DNA]</scope>
</reference>
<proteinExistence type="predicted"/>
<dbReference type="AlphaFoldDB" id="A0A1F6DB56"/>
<sequence length="366" mass="40384">MRLFRRIAPYLAILLLAFALTVGILSTGWGSDILLRFSKELSFRSDGGKVSQLASTDPCPADAAADLDCWDGYYKTLLEKYGSHVALFELKTRYARGGYPRLFCHTLLHPIGEKAGEEYGNVADAYAVGDPFCRSGYYHGVLEGIFGEDGSGKLLTQLDTLCAQVKGKEKYSYDYFACVHGVGHGLMAYFDHDLFQSLSGCDKLSGQWEQSSCYGGVFMENVISDSEDSPSKFLKRDDAVYPCNAVDDTYRYQCYLMQTSHMLTVYDGDFGKVFDACSTVEEKYRVPCYQSLGRDASGWSYGVADDARAYCAFGRTNEQKAQCLAGAAVDFIQSSGTDAARQLCEKGDTEVRRACSDAVEYQLGSL</sequence>
<organism evidence="1 2">
    <name type="scientific">Candidatus Kaiserbacteria bacterium RIFCSPHIGHO2_01_FULL_56_24</name>
    <dbReference type="NCBI Taxonomy" id="1798487"/>
    <lineage>
        <taxon>Bacteria</taxon>
        <taxon>Candidatus Kaiseribacteriota</taxon>
    </lineage>
</organism>
<evidence type="ECO:0000313" key="1">
    <source>
        <dbReference type="EMBL" id="OGG58570.1"/>
    </source>
</evidence>
<dbReference type="Proteomes" id="UP000176377">
    <property type="component" value="Unassembled WGS sequence"/>
</dbReference>
<name>A0A1F6DB56_9BACT</name>
<gene>
    <name evidence="1" type="ORF">A2765_02495</name>
</gene>
<dbReference type="EMBL" id="MFLA01000032">
    <property type="protein sequence ID" value="OGG58570.1"/>
    <property type="molecule type" value="Genomic_DNA"/>
</dbReference>
<protein>
    <submittedName>
        <fullName evidence="1">Uncharacterized protein</fullName>
    </submittedName>
</protein>
<accession>A0A1F6DB56</accession>
<evidence type="ECO:0000313" key="2">
    <source>
        <dbReference type="Proteomes" id="UP000176377"/>
    </source>
</evidence>
<comment type="caution">
    <text evidence="1">The sequence shown here is derived from an EMBL/GenBank/DDBJ whole genome shotgun (WGS) entry which is preliminary data.</text>
</comment>